<evidence type="ECO:0000256" key="6">
    <source>
        <dbReference type="ARBA" id="ARBA00022840"/>
    </source>
</evidence>
<dbReference type="RefSeq" id="WP_092723020.1">
    <property type="nucleotide sequence ID" value="NZ_FNNO01000004.1"/>
</dbReference>
<proteinExistence type="inferred from homology"/>
<keyword evidence="8 11" id="KW-1133">Transmembrane helix</keyword>
<keyword evidence="7 11" id="KW-0630">Potassium</keyword>
<protein>
    <recommendedName>
        <fullName evidence="11">Potassium-transporting ATPase KdpC subunit</fullName>
    </recommendedName>
    <alternativeName>
        <fullName evidence="11">ATP phosphohydrolase [potassium-transporting] C chain</fullName>
    </alternativeName>
    <alternativeName>
        <fullName evidence="11">Potassium-binding and translocating subunit C</fullName>
    </alternativeName>
    <alternativeName>
        <fullName evidence="11">Potassium-translocating ATPase C chain</fullName>
    </alternativeName>
</protein>
<evidence type="ECO:0000256" key="10">
    <source>
        <dbReference type="ARBA" id="ARBA00023136"/>
    </source>
</evidence>
<comment type="function">
    <text evidence="11">Part of the high-affinity ATP-driven potassium transport (or Kdp) system, which catalyzes the hydrolysis of ATP coupled with the electrogenic transport of potassium into the cytoplasm. This subunit acts as a catalytic chaperone that increases the ATP-binding affinity of the ATP-hydrolyzing subunit KdpB by the formation of a transient KdpB/KdpC/ATP ternary complex.</text>
</comment>
<organism evidence="12 13">
    <name type="scientific">Hydrobacter penzbergensis</name>
    <dbReference type="NCBI Taxonomy" id="1235997"/>
    <lineage>
        <taxon>Bacteria</taxon>
        <taxon>Pseudomonadati</taxon>
        <taxon>Bacteroidota</taxon>
        <taxon>Chitinophagia</taxon>
        <taxon>Chitinophagales</taxon>
        <taxon>Chitinophagaceae</taxon>
        <taxon>Hydrobacter</taxon>
    </lineage>
</organism>
<dbReference type="HAMAP" id="MF_00276">
    <property type="entry name" value="KdpC"/>
    <property type="match status" value="1"/>
</dbReference>
<accession>A0A8X8LEF0</accession>
<dbReference type="GO" id="GO:0005886">
    <property type="term" value="C:plasma membrane"/>
    <property type="evidence" value="ECO:0007669"/>
    <property type="project" value="UniProtKB-SubCell"/>
</dbReference>
<keyword evidence="13" id="KW-1185">Reference proteome</keyword>
<keyword evidence="6 11" id="KW-0067">ATP-binding</keyword>
<evidence type="ECO:0000256" key="4">
    <source>
        <dbReference type="ARBA" id="ARBA00022692"/>
    </source>
</evidence>
<dbReference type="NCBIfam" id="TIGR00681">
    <property type="entry name" value="kdpC"/>
    <property type="match status" value="1"/>
</dbReference>
<sequence length="187" mass="20255">MKQHILPAIKLTLVCIVVFMVAYPLLIWIAAQAAPARGRGETVVSQNKTVGYRLEGQSFTRDNYFQGRPSAAGYNAAGSTGSNKGPSNPDYLKEVNARIDSFLAHNPGIERADIPSELVTASGSGLDPHISPQAAMVQVKRVAAYRHISEERLKQLVQQYTESPFLGVLGTSVVNVLPLNLALDQLK</sequence>
<dbReference type="GO" id="GO:0005524">
    <property type="term" value="F:ATP binding"/>
    <property type="evidence" value="ECO:0007669"/>
    <property type="project" value="UniProtKB-UniRule"/>
</dbReference>
<evidence type="ECO:0000256" key="9">
    <source>
        <dbReference type="ARBA" id="ARBA00023065"/>
    </source>
</evidence>
<comment type="similarity">
    <text evidence="11">Belongs to the KdpC family.</text>
</comment>
<keyword evidence="10 11" id="KW-0472">Membrane</keyword>
<evidence type="ECO:0000313" key="12">
    <source>
        <dbReference type="EMBL" id="SDW59632.1"/>
    </source>
</evidence>
<dbReference type="Pfam" id="PF02669">
    <property type="entry name" value="KdpC"/>
    <property type="match status" value="1"/>
</dbReference>
<evidence type="ECO:0000256" key="1">
    <source>
        <dbReference type="ARBA" id="ARBA00022448"/>
    </source>
</evidence>
<keyword evidence="9 11" id="KW-0406">Ion transport</keyword>
<evidence type="ECO:0000313" key="13">
    <source>
        <dbReference type="Proteomes" id="UP000198711"/>
    </source>
</evidence>
<evidence type="ECO:0000256" key="5">
    <source>
        <dbReference type="ARBA" id="ARBA00022741"/>
    </source>
</evidence>
<evidence type="ECO:0000256" key="2">
    <source>
        <dbReference type="ARBA" id="ARBA00022475"/>
    </source>
</evidence>
<comment type="subcellular location">
    <subcellularLocation>
        <location evidence="11">Cell membrane</location>
        <topology evidence="11">Single-pass membrane protein</topology>
    </subcellularLocation>
</comment>
<evidence type="ECO:0000256" key="11">
    <source>
        <dbReference type="HAMAP-Rule" id="MF_00276"/>
    </source>
</evidence>
<dbReference type="PIRSF" id="PIRSF001296">
    <property type="entry name" value="K_ATPase_KdpC"/>
    <property type="match status" value="1"/>
</dbReference>
<dbReference type="GO" id="GO:0008556">
    <property type="term" value="F:P-type potassium transmembrane transporter activity"/>
    <property type="evidence" value="ECO:0007669"/>
    <property type="project" value="InterPro"/>
</dbReference>
<evidence type="ECO:0000256" key="8">
    <source>
        <dbReference type="ARBA" id="ARBA00022989"/>
    </source>
</evidence>
<dbReference type="AlphaFoldDB" id="A0A8X8LEF0"/>
<dbReference type="NCBIfam" id="NF010606">
    <property type="entry name" value="PRK14002.1"/>
    <property type="match status" value="1"/>
</dbReference>
<gene>
    <name evidence="11" type="primary">kdpC</name>
    <name evidence="12" type="ORF">SAMN05444410_10456</name>
</gene>
<dbReference type="NCBIfam" id="NF001454">
    <property type="entry name" value="PRK00315.1"/>
    <property type="match status" value="1"/>
</dbReference>
<comment type="subunit">
    <text evidence="11">The system is composed of three essential subunits: KdpA, KdpB and KdpC.</text>
</comment>
<dbReference type="InterPro" id="IPR003820">
    <property type="entry name" value="KdpC"/>
</dbReference>
<dbReference type="PANTHER" id="PTHR30042:SF2">
    <property type="entry name" value="POTASSIUM-TRANSPORTING ATPASE KDPC SUBUNIT"/>
    <property type="match status" value="1"/>
</dbReference>
<feature type="transmembrane region" description="Helical" evidence="11">
    <location>
        <begin position="12"/>
        <end position="31"/>
    </location>
</feature>
<evidence type="ECO:0000256" key="7">
    <source>
        <dbReference type="ARBA" id="ARBA00022958"/>
    </source>
</evidence>
<keyword evidence="5 11" id="KW-0547">Nucleotide-binding</keyword>
<dbReference type="PANTHER" id="PTHR30042">
    <property type="entry name" value="POTASSIUM-TRANSPORTING ATPASE C CHAIN"/>
    <property type="match status" value="1"/>
</dbReference>
<comment type="caution">
    <text evidence="12">The sequence shown here is derived from an EMBL/GenBank/DDBJ whole genome shotgun (WGS) entry which is preliminary data.</text>
</comment>
<name>A0A8X8LEF0_9BACT</name>
<dbReference type="EMBL" id="FNNO01000004">
    <property type="protein sequence ID" value="SDW59632.1"/>
    <property type="molecule type" value="Genomic_DNA"/>
</dbReference>
<reference evidence="12 13" key="1">
    <citation type="submission" date="2016-10" db="EMBL/GenBank/DDBJ databases">
        <authorList>
            <person name="Varghese N."/>
            <person name="Submissions S."/>
        </authorList>
    </citation>
    <scope>NUCLEOTIDE SEQUENCE [LARGE SCALE GENOMIC DNA]</scope>
    <source>
        <strain evidence="12 13">DSM 25353</strain>
    </source>
</reference>
<keyword evidence="2 11" id="KW-1003">Cell membrane</keyword>
<keyword evidence="3 11" id="KW-0633">Potassium transport</keyword>
<evidence type="ECO:0000256" key="3">
    <source>
        <dbReference type="ARBA" id="ARBA00022538"/>
    </source>
</evidence>
<dbReference type="Proteomes" id="UP000198711">
    <property type="component" value="Unassembled WGS sequence"/>
</dbReference>
<keyword evidence="1 11" id="KW-0813">Transport</keyword>
<keyword evidence="4 11" id="KW-0812">Transmembrane</keyword>